<keyword evidence="4 10" id="KW-0812">Transmembrane</keyword>
<dbReference type="SUPFAM" id="SSF50156">
    <property type="entry name" value="PDZ domain-like"/>
    <property type="match status" value="1"/>
</dbReference>
<evidence type="ECO:0000256" key="5">
    <source>
        <dbReference type="ARBA" id="ARBA00022801"/>
    </source>
</evidence>
<dbReference type="InterPro" id="IPR001478">
    <property type="entry name" value="PDZ"/>
</dbReference>
<comment type="subcellular location">
    <subcellularLocation>
        <location evidence="2">Membrane</location>
        <topology evidence="2">Multi-pass membrane protein</topology>
    </subcellularLocation>
</comment>
<gene>
    <name evidence="12" type="ORF">UFOPK3492_00502</name>
</gene>
<dbReference type="InterPro" id="IPR041489">
    <property type="entry name" value="PDZ_6"/>
</dbReference>
<feature type="transmembrane region" description="Helical" evidence="10">
    <location>
        <begin position="96"/>
        <end position="121"/>
    </location>
</feature>
<dbReference type="GO" id="GO:0016020">
    <property type="term" value="C:membrane"/>
    <property type="evidence" value="ECO:0007669"/>
    <property type="project" value="UniProtKB-SubCell"/>
</dbReference>
<evidence type="ECO:0000259" key="11">
    <source>
        <dbReference type="PROSITE" id="PS50106"/>
    </source>
</evidence>
<name>A0A6J7FHM7_9ZZZZ</name>
<feature type="transmembrane region" description="Helical" evidence="10">
    <location>
        <begin position="366"/>
        <end position="387"/>
    </location>
</feature>
<keyword evidence="8" id="KW-0482">Metalloprotease</keyword>
<evidence type="ECO:0000256" key="6">
    <source>
        <dbReference type="ARBA" id="ARBA00022833"/>
    </source>
</evidence>
<evidence type="ECO:0000256" key="8">
    <source>
        <dbReference type="ARBA" id="ARBA00023049"/>
    </source>
</evidence>
<dbReference type="Pfam" id="PF02163">
    <property type="entry name" value="Peptidase_M50"/>
    <property type="match status" value="1"/>
</dbReference>
<evidence type="ECO:0000256" key="3">
    <source>
        <dbReference type="ARBA" id="ARBA00022670"/>
    </source>
</evidence>
<dbReference type="InterPro" id="IPR036034">
    <property type="entry name" value="PDZ_sf"/>
</dbReference>
<dbReference type="AlphaFoldDB" id="A0A6J7FHM7"/>
<comment type="cofactor">
    <cofactor evidence="1">
        <name>Zn(2+)</name>
        <dbReference type="ChEBI" id="CHEBI:29105"/>
    </cofactor>
</comment>
<evidence type="ECO:0000313" key="12">
    <source>
        <dbReference type="EMBL" id="CAB4893064.1"/>
    </source>
</evidence>
<keyword evidence="7 10" id="KW-1133">Transmembrane helix</keyword>
<evidence type="ECO:0000256" key="10">
    <source>
        <dbReference type="SAM" id="Phobius"/>
    </source>
</evidence>
<keyword evidence="5" id="KW-0378">Hydrolase</keyword>
<organism evidence="12">
    <name type="scientific">freshwater metagenome</name>
    <dbReference type="NCBI Taxonomy" id="449393"/>
    <lineage>
        <taxon>unclassified sequences</taxon>
        <taxon>metagenomes</taxon>
        <taxon>ecological metagenomes</taxon>
    </lineage>
</organism>
<feature type="domain" description="PDZ" evidence="11">
    <location>
        <begin position="150"/>
        <end position="210"/>
    </location>
</feature>
<keyword evidence="6" id="KW-0862">Zinc</keyword>
<evidence type="ECO:0000256" key="7">
    <source>
        <dbReference type="ARBA" id="ARBA00022989"/>
    </source>
</evidence>
<dbReference type="PANTHER" id="PTHR42837:SF2">
    <property type="entry name" value="MEMBRANE METALLOPROTEASE ARASP2, CHLOROPLASTIC-RELATED"/>
    <property type="match status" value="1"/>
</dbReference>
<dbReference type="InterPro" id="IPR008915">
    <property type="entry name" value="Peptidase_M50"/>
</dbReference>
<reference evidence="12" key="1">
    <citation type="submission" date="2020-05" db="EMBL/GenBank/DDBJ databases">
        <authorList>
            <person name="Chiriac C."/>
            <person name="Salcher M."/>
            <person name="Ghai R."/>
            <person name="Kavagutti S V."/>
        </authorList>
    </citation>
    <scope>NUCLEOTIDE SEQUENCE</scope>
</reference>
<dbReference type="PANTHER" id="PTHR42837">
    <property type="entry name" value="REGULATOR OF SIGMA-E PROTEASE RSEP"/>
    <property type="match status" value="1"/>
</dbReference>
<dbReference type="CDD" id="cd23081">
    <property type="entry name" value="cpPDZ_EcRseP-like"/>
    <property type="match status" value="1"/>
</dbReference>
<dbReference type="SMART" id="SM00228">
    <property type="entry name" value="PDZ"/>
    <property type="match status" value="1"/>
</dbReference>
<sequence length="397" mass="42784">MNALGIIAFVVALLLSVMLHEAGHFVMARRFGMKVTEFFVGFGPRLWSTHRGEVEYGVKAIPAGGYVRIVGMTPSEELSAEDEPRAFYKARIRHRVITLAAGSIVHFIVGYVLILLMLIFVGVGTYTAKISYVGECVPAYQATTCAGTDPSSPAKNAGLRVGDQILSIDGVVVKDWISSTDVIRSSVGKQLELTIDRAGERIQISVTPVARVGVDGKSAGYVGIGPSYEYIRTNPFMAIPRAATSVWQVAWINLKGLAAVPTKIPDLWDQTFHGKDRDTSGLVGVVGVARVSGEALDAQGLNWKDKLSIFISIIAGLNIFVGLFNALPLPPLDGGHIAVAIADRFRMWRAKRRGVPNPPAIDVARLTPITLVVLAVLISLSFLLLAADIINPMRLNS</sequence>
<dbReference type="PROSITE" id="PS50106">
    <property type="entry name" value="PDZ"/>
    <property type="match status" value="1"/>
</dbReference>
<evidence type="ECO:0000256" key="9">
    <source>
        <dbReference type="ARBA" id="ARBA00023136"/>
    </source>
</evidence>
<keyword evidence="3" id="KW-0645">Protease</keyword>
<dbReference type="EMBL" id="CAFBMD010000026">
    <property type="protein sequence ID" value="CAB4893064.1"/>
    <property type="molecule type" value="Genomic_DNA"/>
</dbReference>
<keyword evidence="9 10" id="KW-0472">Membrane</keyword>
<dbReference type="InterPro" id="IPR004387">
    <property type="entry name" value="Pept_M50_Zn"/>
</dbReference>
<evidence type="ECO:0000256" key="2">
    <source>
        <dbReference type="ARBA" id="ARBA00004141"/>
    </source>
</evidence>
<proteinExistence type="predicted"/>
<dbReference type="GO" id="GO:0004222">
    <property type="term" value="F:metalloendopeptidase activity"/>
    <property type="evidence" value="ECO:0007669"/>
    <property type="project" value="InterPro"/>
</dbReference>
<evidence type="ECO:0000256" key="1">
    <source>
        <dbReference type="ARBA" id="ARBA00001947"/>
    </source>
</evidence>
<dbReference type="Gene3D" id="2.30.42.10">
    <property type="match status" value="1"/>
</dbReference>
<protein>
    <submittedName>
        <fullName evidence="12">Unannotated protein</fullName>
    </submittedName>
</protein>
<feature type="transmembrane region" description="Helical" evidence="10">
    <location>
        <begin position="307"/>
        <end position="327"/>
    </location>
</feature>
<accession>A0A6J7FHM7</accession>
<dbReference type="Pfam" id="PF17820">
    <property type="entry name" value="PDZ_6"/>
    <property type="match status" value="1"/>
</dbReference>
<evidence type="ECO:0000256" key="4">
    <source>
        <dbReference type="ARBA" id="ARBA00022692"/>
    </source>
</evidence>
<dbReference type="GO" id="GO:0006508">
    <property type="term" value="P:proteolysis"/>
    <property type="evidence" value="ECO:0007669"/>
    <property type="project" value="UniProtKB-KW"/>
</dbReference>
<dbReference type="CDD" id="cd06163">
    <property type="entry name" value="S2P-M50_PDZ_RseP-like"/>
    <property type="match status" value="1"/>
</dbReference>